<feature type="compositionally biased region" description="Acidic residues" evidence="1">
    <location>
        <begin position="322"/>
        <end position="341"/>
    </location>
</feature>
<feature type="compositionally biased region" description="Basic residues" evidence="1">
    <location>
        <begin position="695"/>
        <end position="713"/>
    </location>
</feature>
<dbReference type="AlphaFoldDB" id="A0A5A8DYE2"/>
<sequence length="817" mass="83002">MANAIELCRVVMEADPDLFGLETGTIEEAAQTLEQVHNVRPEPPPDSDETAWAVCPVCGFHATSGWPGISAHLGVTEASGRPGCRLLYRVLMKRANPLLGRQSLPRSAWEIEETPVDEEGAPAGAAAGDAAGDDGDAAGGAEGDAAGGPAATTPRLRRRAAPPRSSPRPRSASKLPPGEVLLRYRVVRRACDRAEDTRRSRLQRARGDDGDDSDASGDFGAVPGCQGSSAGGDDGDGSPGRAGARRSRGRERTASRAGRAAAAAAAAAMAAAGLGGSSSESGEQEDSSDGAWGRGGDDDSSEGDGDEGPSDVEAEAARARAEEEEEEAAAAAEGEDWDDDDGGLRPMDSSPSGTGVSAGARRGRRASRGPVAPPRELDLGGLFSVRAARRVSGRVSGATAARLLHGEAEGSRVDLGAPAAVLAPAFVAWAGSGAAITSCDWSPLDPGLILAGTADGSVLVFRVMRPAFLSGISSARSALVSVSASPADANYVLASSAELGAAMYSVLEAGRAVTRLRPNGPTCTRAALFGSGCTFALGSTSGQLFLGSVGQSQRLMQPGAVADGLAAVSDLRVFPTVGRRHDAQGGTAIVVALTDGTVLAVPELPGPELKATTTPGTGAPDPLGSAGQGLLLGASTRAAGSEGKAGGGKAKRGVCWRLHDLSRLVLAGPSPNVASLVQRGVPEKQTKSKPPAPASRRRSGRAAKSGRRGRRRRPALESSEEEQDEEQSDDEDDDDDDYESEGGAREALPEGGSDGEGKDPVAADAAGDAASLVPSMLWRRSALAVAGGVVGAGEGRTQVVAAGFGDRTVTLWFLDPL</sequence>
<feature type="compositionally biased region" description="Acidic residues" evidence="1">
    <location>
        <begin position="718"/>
        <end position="740"/>
    </location>
</feature>
<proteinExistence type="predicted"/>
<dbReference type="InterPro" id="IPR015943">
    <property type="entry name" value="WD40/YVTN_repeat-like_dom_sf"/>
</dbReference>
<organism evidence="2 3">
    <name type="scientific">Cafeteria roenbergensis</name>
    <name type="common">Marine flagellate</name>
    <dbReference type="NCBI Taxonomy" id="33653"/>
    <lineage>
        <taxon>Eukaryota</taxon>
        <taxon>Sar</taxon>
        <taxon>Stramenopiles</taxon>
        <taxon>Bigyra</taxon>
        <taxon>Opalozoa</taxon>
        <taxon>Bicosoecida</taxon>
        <taxon>Cafeteriaceae</taxon>
        <taxon>Cafeteria</taxon>
    </lineage>
</organism>
<evidence type="ECO:0000313" key="2">
    <source>
        <dbReference type="EMBL" id="KAA0170543.1"/>
    </source>
</evidence>
<accession>A0A5A8DYE2</accession>
<feature type="compositionally biased region" description="Gly residues" evidence="1">
    <location>
        <begin position="229"/>
        <end position="240"/>
    </location>
</feature>
<evidence type="ECO:0000256" key="1">
    <source>
        <dbReference type="SAM" id="MobiDB-lite"/>
    </source>
</evidence>
<dbReference type="Proteomes" id="UP000322899">
    <property type="component" value="Unassembled WGS sequence"/>
</dbReference>
<dbReference type="InterPro" id="IPR036322">
    <property type="entry name" value="WD40_repeat_dom_sf"/>
</dbReference>
<feature type="region of interest" description="Disordered" evidence="1">
    <location>
        <begin position="193"/>
        <end position="377"/>
    </location>
</feature>
<feature type="region of interest" description="Disordered" evidence="1">
    <location>
        <begin position="676"/>
        <end position="762"/>
    </location>
</feature>
<name>A0A5A8DYE2_CAFRO</name>
<feature type="compositionally biased region" description="Low complexity" evidence="1">
    <location>
        <begin position="255"/>
        <end position="281"/>
    </location>
</feature>
<dbReference type="Gene3D" id="2.130.10.10">
    <property type="entry name" value="YVTN repeat-like/Quinoprotein amine dehydrogenase"/>
    <property type="match status" value="1"/>
</dbReference>
<gene>
    <name evidence="2" type="ORF">FNF27_06601</name>
</gene>
<dbReference type="EMBL" id="VLTO01000060">
    <property type="protein sequence ID" value="KAA0170543.1"/>
    <property type="molecule type" value="Genomic_DNA"/>
</dbReference>
<feature type="compositionally biased region" description="Low complexity" evidence="1">
    <location>
        <begin position="121"/>
        <end position="130"/>
    </location>
</feature>
<feature type="compositionally biased region" description="Low complexity" evidence="1">
    <location>
        <begin position="168"/>
        <end position="177"/>
    </location>
</feature>
<dbReference type="SUPFAM" id="SSF50978">
    <property type="entry name" value="WD40 repeat-like"/>
    <property type="match status" value="1"/>
</dbReference>
<reference evidence="2 3" key="1">
    <citation type="submission" date="2019-07" db="EMBL/GenBank/DDBJ databases">
        <title>Genomes of Cafeteria roenbergensis.</title>
        <authorList>
            <person name="Fischer M.G."/>
            <person name="Hackl T."/>
            <person name="Roman M."/>
        </authorList>
    </citation>
    <scope>NUCLEOTIDE SEQUENCE [LARGE SCALE GENOMIC DNA]</scope>
    <source>
        <strain evidence="2 3">E4-10P</strain>
    </source>
</reference>
<feature type="compositionally biased region" description="Low complexity" evidence="1">
    <location>
        <begin position="611"/>
        <end position="629"/>
    </location>
</feature>
<comment type="caution">
    <text evidence="2">The sequence shown here is derived from an EMBL/GenBank/DDBJ whole genome shotgun (WGS) entry which is preliminary data.</text>
</comment>
<feature type="region of interest" description="Disordered" evidence="1">
    <location>
        <begin position="605"/>
        <end position="629"/>
    </location>
</feature>
<feature type="compositionally biased region" description="Gly residues" evidence="1">
    <location>
        <begin position="137"/>
        <end position="146"/>
    </location>
</feature>
<feature type="region of interest" description="Disordered" evidence="1">
    <location>
        <begin position="114"/>
        <end position="177"/>
    </location>
</feature>
<evidence type="ECO:0000313" key="3">
    <source>
        <dbReference type="Proteomes" id="UP000322899"/>
    </source>
</evidence>
<protein>
    <submittedName>
        <fullName evidence="2">Uncharacterized protein</fullName>
    </submittedName>
</protein>
<feature type="compositionally biased region" description="Acidic residues" evidence="1">
    <location>
        <begin position="298"/>
        <end position="314"/>
    </location>
</feature>